<dbReference type="Pfam" id="PF00355">
    <property type="entry name" value="Rieske"/>
    <property type="match status" value="1"/>
</dbReference>
<dbReference type="GO" id="GO:0005506">
    <property type="term" value="F:iron ion binding"/>
    <property type="evidence" value="ECO:0007669"/>
    <property type="project" value="InterPro"/>
</dbReference>
<protein>
    <submittedName>
        <fullName evidence="8">Aromatic ring-hydroxylating dioxygenase subunit alpha</fullName>
    </submittedName>
</protein>
<evidence type="ECO:0000313" key="8">
    <source>
        <dbReference type="EMBL" id="MBA2933850.1"/>
    </source>
</evidence>
<keyword evidence="4" id="KW-0560">Oxidoreductase</keyword>
<evidence type="ECO:0000256" key="6">
    <source>
        <dbReference type="ARBA" id="ARBA00023014"/>
    </source>
</evidence>
<dbReference type="Proteomes" id="UP000570166">
    <property type="component" value="Unassembled WGS sequence"/>
</dbReference>
<dbReference type="InterPro" id="IPR017941">
    <property type="entry name" value="Rieske_2Fe-2S"/>
</dbReference>
<dbReference type="InterPro" id="IPR015879">
    <property type="entry name" value="Ring_hydroxy_dOase_asu_C_dom"/>
</dbReference>
<evidence type="ECO:0000259" key="7">
    <source>
        <dbReference type="PROSITE" id="PS51296"/>
    </source>
</evidence>
<dbReference type="PRINTS" id="PR00090">
    <property type="entry name" value="RNGDIOXGNASE"/>
</dbReference>
<name>A0A838L4M0_9SPHN</name>
<dbReference type="SUPFAM" id="SSF50022">
    <property type="entry name" value="ISP domain"/>
    <property type="match status" value="1"/>
</dbReference>
<comment type="cofactor">
    <cofactor evidence="1">
        <name>Fe cation</name>
        <dbReference type="ChEBI" id="CHEBI:24875"/>
    </cofactor>
</comment>
<evidence type="ECO:0000256" key="5">
    <source>
        <dbReference type="ARBA" id="ARBA00023004"/>
    </source>
</evidence>
<dbReference type="InterPro" id="IPR001663">
    <property type="entry name" value="Rng_hydr_dOase-A"/>
</dbReference>
<keyword evidence="6" id="KW-0411">Iron-sulfur</keyword>
<dbReference type="SUPFAM" id="SSF55961">
    <property type="entry name" value="Bet v1-like"/>
    <property type="match status" value="1"/>
</dbReference>
<keyword evidence="3" id="KW-0479">Metal-binding</keyword>
<dbReference type="EMBL" id="JACEIB010000003">
    <property type="protein sequence ID" value="MBA2933850.1"/>
    <property type="molecule type" value="Genomic_DNA"/>
</dbReference>
<dbReference type="Gene3D" id="3.90.380.10">
    <property type="entry name" value="Naphthalene 1,2-dioxygenase Alpha Subunit, Chain A, domain 1"/>
    <property type="match status" value="2"/>
</dbReference>
<dbReference type="InterPro" id="IPR036922">
    <property type="entry name" value="Rieske_2Fe-2S_sf"/>
</dbReference>
<feature type="domain" description="Rieske" evidence="7">
    <location>
        <begin position="57"/>
        <end position="164"/>
    </location>
</feature>
<dbReference type="Gene3D" id="2.102.10.10">
    <property type="entry name" value="Rieske [2Fe-2S] iron-sulphur domain"/>
    <property type="match status" value="1"/>
</dbReference>
<gene>
    <name evidence="8" type="ORF">HZF05_07015</name>
</gene>
<comment type="caution">
    <text evidence="8">The sequence shown here is derived from an EMBL/GenBank/DDBJ whole genome shotgun (WGS) entry which is preliminary data.</text>
</comment>
<dbReference type="GO" id="GO:0051537">
    <property type="term" value="F:2 iron, 2 sulfur cluster binding"/>
    <property type="evidence" value="ECO:0007669"/>
    <property type="project" value="UniProtKB-KW"/>
</dbReference>
<sequence>MYFTPERNRDLAEKLYRHARETTTDMADDLVEYDLSIYSDPALAIEEREKIFQRIPMMALHSSQVPEPGSFATVKLNATNALVTRQKDGTVRAFVNACRHRGATVVSETSGKRGLFMCPYHGWSYANDGTLKAVGFAETFGGDPCGNRNLLPLPVEERHGFIWIVENPQAEIDVAAHLGEGMDRALAEYDFGRFHCYRHEVFEFPQNWKVMMDGLIDGYHVQFLHGKTISPYFYPNMMGIQQHGHHALWGNPRRRLGEILDQAPGDVPLDRYVIFGNLISPNSAMVLHPHHIEYWTVYQDPRNVSNCFLHLRYLTPQKEQDERGHEILAKNWKIATDAVINEDVPAGNSIQASAEMPFTGSIILGRNEVTNQIFHRAYRDYMAS</sequence>
<evidence type="ECO:0000313" key="9">
    <source>
        <dbReference type="Proteomes" id="UP000570166"/>
    </source>
</evidence>
<reference evidence="8 9" key="1">
    <citation type="submission" date="2020-07" db="EMBL/GenBank/DDBJ databases">
        <authorList>
            <person name="Sun Q."/>
        </authorList>
    </citation>
    <scope>NUCLEOTIDE SEQUENCE [LARGE SCALE GENOMIC DNA]</scope>
    <source>
        <strain evidence="8 9">CGMCC 1.13654</strain>
    </source>
</reference>
<evidence type="ECO:0000256" key="4">
    <source>
        <dbReference type="ARBA" id="ARBA00023002"/>
    </source>
</evidence>
<evidence type="ECO:0000256" key="3">
    <source>
        <dbReference type="ARBA" id="ARBA00022723"/>
    </source>
</evidence>
<dbReference type="CDD" id="cd03469">
    <property type="entry name" value="Rieske_RO_Alpha_N"/>
    <property type="match status" value="1"/>
</dbReference>
<keyword evidence="9" id="KW-1185">Reference proteome</keyword>
<organism evidence="8 9">
    <name type="scientific">Sphingomonas chungangi</name>
    <dbReference type="NCBI Taxonomy" id="2683589"/>
    <lineage>
        <taxon>Bacteria</taxon>
        <taxon>Pseudomonadati</taxon>
        <taxon>Pseudomonadota</taxon>
        <taxon>Alphaproteobacteria</taxon>
        <taxon>Sphingomonadales</taxon>
        <taxon>Sphingomonadaceae</taxon>
        <taxon>Sphingomonas</taxon>
    </lineage>
</organism>
<dbReference type="PANTHER" id="PTHR43756">
    <property type="entry name" value="CHOLINE MONOOXYGENASE, CHLOROPLASTIC"/>
    <property type="match status" value="1"/>
</dbReference>
<keyword evidence="8" id="KW-0223">Dioxygenase</keyword>
<evidence type="ECO:0000256" key="1">
    <source>
        <dbReference type="ARBA" id="ARBA00001962"/>
    </source>
</evidence>
<evidence type="ECO:0000256" key="2">
    <source>
        <dbReference type="ARBA" id="ARBA00022714"/>
    </source>
</evidence>
<dbReference type="PROSITE" id="PS51296">
    <property type="entry name" value="RIESKE"/>
    <property type="match status" value="1"/>
</dbReference>
<keyword evidence="5" id="KW-0408">Iron</keyword>
<dbReference type="RefSeq" id="WP_160363643.1">
    <property type="nucleotide sequence ID" value="NZ_JACEIB010000003.1"/>
</dbReference>
<dbReference type="AlphaFoldDB" id="A0A838L4M0"/>
<dbReference type="GO" id="GO:0051213">
    <property type="term" value="F:dioxygenase activity"/>
    <property type="evidence" value="ECO:0007669"/>
    <property type="project" value="UniProtKB-KW"/>
</dbReference>
<dbReference type="PANTHER" id="PTHR43756:SF5">
    <property type="entry name" value="CHOLINE MONOOXYGENASE, CHLOROPLASTIC"/>
    <property type="match status" value="1"/>
</dbReference>
<accession>A0A838L4M0</accession>
<keyword evidence="2" id="KW-0001">2Fe-2S</keyword>
<proteinExistence type="predicted"/>
<dbReference type="Pfam" id="PF00848">
    <property type="entry name" value="Ring_hydroxyl_A"/>
    <property type="match status" value="1"/>
</dbReference>